<name>A0A1V9YK29_ACHHY</name>
<organism evidence="1 2">
    <name type="scientific">Achlya hypogyna</name>
    <name type="common">Oomycete</name>
    <name type="synonym">Protoachlya hypogyna</name>
    <dbReference type="NCBI Taxonomy" id="1202772"/>
    <lineage>
        <taxon>Eukaryota</taxon>
        <taxon>Sar</taxon>
        <taxon>Stramenopiles</taxon>
        <taxon>Oomycota</taxon>
        <taxon>Saprolegniomycetes</taxon>
        <taxon>Saprolegniales</taxon>
        <taxon>Achlyaceae</taxon>
        <taxon>Achlya</taxon>
    </lineage>
</organism>
<sequence length="1001" mass="111411">MEYEGLPVRHRGTYVGFNLQRLEAVEAPHWKLEQNKADNSQIACFAALETYIESRLDGLQYHHGAAKALVCLAILDDIIGQLDAFVAVAALIPTAREFVQRALLEQKKPALARLHIPVLSPVGSPRPSPRAVAPIPRTPKRFIELPKHEIRVLEVAAYLRSVLSQLAGAKQTTEATPNNTQLLRRTKVQLRQKQYFPGLFLGGLMPRQGPRGDAGGNFRDSNIHQVLVSSVLCIHEVIRGIAVHSVDLSMCARHLLGHVLVAIEQYLAEVADHRRVHRSRIKALRQRRQELRGHLTKLNSQAALAAKESIELATVLSGIETEHAVLQRECDWHATARDLFTFTLEKIQVASRSPPMAFVNSDGSMRALTAGSGLLRMADIEAVKELAHLLGLSRSYVHLFLKEENEVVLSPHPPQGRRQSIKARATRKSIPERIENLKQHLLNVKAKDSGPLDLPPPEEPVDVMHRVTHAELLVLSTIHDSLRAVEVFTADVNRREHLLQCEVATQTVGAHHVDAIEPSVALATQLLHELVRRKLPALFQRQLELVPDDASFVVMGREELFRIVAHVLGQYDEMLHHADYNMVPPGSYRAMALADFVAIYFYMHPLKKAPDDPVAAQIACARFLLSLHGETSGLHVMDLLILFASLIGLGTTSLELPPRALDSLLSARRTLLVTTVVKGHADVGGSDVVWLFAKDKDTHAGHTLLETVVRALQDSTHLTGVRDKQAQVASDKAIVVSLFVEAEGVSEVQRTPVINIETGLVCIMQAWIEEHHFTFRVLSNIIRACLTAPDGTMTFDEFAATMGYMDPAFTPTRLGSLYLQAATKTEAGGAANLLGEATASHLVRALYESDLFTECTKHWLYVPAMQLSNQKAWDSGGDGLRAMWAYVRDRLLDKLAEFQTDQTNAAPVHTCLERFRKFEQLLTEVEKAGSFDANVVEVGWYAYHFLQQDVAWTAHMILKQHKPKKYQGGPQRWDSTKRLANLYDYVSAKDRRQSVHSADGS</sequence>
<reference evidence="1 2" key="1">
    <citation type="journal article" date="2014" name="Genome Biol. Evol.">
        <title>The secreted proteins of Achlya hypogyna and Thraustotheca clavata identify the ancestral oomycete secretome and reveal gene acquisitions by horizontal gene transfer.</title>
        <authorList>
            <person name="Misner I."/>
            <person name="Blouin N."/>
            <person name="Leonard G."/>
            <person name="Richards T.A."/>
            <person name="Lane C.E."/>
        </authorList>
    </citation>
    <scope>NUCLEOTIDE SEQUENCE [LARGE SCALE GENOMIC DNA]</scope>
    <source>
        <strain evidence="1 2">ATCC 48635</strain>
    </source>
</reference>
<accession>A0A1V9YK29</accession>
<protein>
    <submittedName>
        <fullName evidence="1">Uncharacterized protein</fullName>
    </submittedName>
</protein>
<comment type="caution">
    <text evidence="1">The sequence shown here is derived from an EMBL/GenBank/DDBJ whole genome shotgun (WGS) entry which is preliminary data.</text>
</comment>
<keyword evidence="2" id="KW-1185">Reference proteome</keyword>
<dbReference type="AlphaFoldDB" id="A0A1V9YK29"/>
<dbReference type="OrthoDB" id="76236at2759"/>
<dbReference type="EMBL" id="JNBR01001530">
    <property type="protein sequence ID" value="OQR86081.1"/>
    <property type="molecule type" value="Genomic_DNA"/>
</dbReference>
<evidence type="ECO:0000313" key="2">
    <source>
        <dbReference type="Proteomes" id="UP000243579"/>
    </source>
</evidence>
<dbReference type="Proteomes" id="UP000243579">
    <property type="component" value="Unassembled WGS sequence"/>
</dbReference>
<gene>
    <name evidence="1" type="ORF">ACHHYP_10989</name>
</gene>
<proteinExistence type="predicted"/>
<evidence type="ECO:0000313" key="1">
    <source>
        <dbReference type="EMBL" id="OQR86081.1"/>
    </source>
</evidence>